<feature type="domain" description="Mechanosensitive ion channel MscS" evidence="9">
    <location>
        <begin position="216"/>
        <end position="283"/>
    </location>
</feature>
<evidence type="ECO:0000256" key="8">
    <source>
        <dbReference type="SAM" id="SignalP"/>
    </source>
</evidence>
<name>A0A1M5SX76_9BACT</name>
<dbReference type="InterPro" id="IPR006685">
    <property type="entry name" value="MscS_channel_2nd"/>
</dbReference>
<dbReference type="SUPFAM" id="SSF50182">
    <property type="entry name" value="Sm-like ribonucleoproteins"/>
    <property type="match status" value="1"/>
</dbReference>
<dbReference type="STRING" id="1121409.SAMN02745124_00488"/>
<dbReference type="SUPFAM" id="SSF82689">
    <property type="entry name" value="Mechanosensitive channel protein MscS (YggB), C-terminal domain"/>
    <property type="match status" value="1"/>
</dbReference>
<evidence type="ECO:0000256" key="4">
    <source>
        <dbReference type="ARBA" id="ARBA00022692"/>
    </source>
</evidence>
<proteinExistence type="inferred from homology"/>
<evidence type="ECO:0000256" key="5">
    <source>
        <dbReference type="ARBA" id="ARBA00022989"/>
    </source>
</evidence>
<dbReference type="Pfam" id="PF00924">
    <property type="entry name" value="MS_channel_2nd"/>
    <property type="match status" value="1"/>
</dbReference>
<protein>
    <submittedName>
        <fullName evidence="12">Mechanosensitive ion channel</fullName>
    </submittedName>
</protein>
<accession>A0A1M5SX76</accession>
<feature type="domain" description="Mechanosensitive ion channel MscS C-terminal" evidence="10">
    <location>
        <begin position="293"/>
        <end position="375"/>
    </location>
</feature>
<dbReference type="Gene3D" id="2.30.30.60">
    <property type="match status" value="1"/>
</dbReference>
<dbReference type="PANTHER" id="PTHR30221">
    <property type="entry name" value="SMALL-CONDUCTANCE MECHANOSENSITIVE CHANNEL"/>
    <property type="match status" value="1"/>
</dbReference>
<keyword evidence="13" id="KW-1185">Reference proteome</keyword>
<organism evidence="12 13">
    <name type="scientific">Desulfofustis glycolicus DSM 9705</name>
    <dbReference type="NCBI Taxonomy" id="1121409"/>
    <lineage>
        <taxon>Bacteria</taxon>
        <taxon>Pseudomonadati</taxon>
        <taxon>Thermodesulfobacteriota</taxon>
        <taxon>Desulfobulbia</taxon>
        <taxon>Desulfobulbales</taxon>
        <taxon>Desulfocapsaceae</taxon>
        <taxon>Desulfofustis</taxon>
    </lineage>
</organism>
<keyword evidence="6 7" id="KW-0472">Membrane</keyword>
<evidence type="ECO:0000313" key="12">
    <source>
        <dbReference type="EMBL" id="SHH43164.1"/>
    </source>
</evidence>
<dbReference type="InterPro" id="IPR010920">
    <property type="entry name" value="LSM_dom_sf"/>
</dbReference>
<dbReference type="SUPFAM" id="SSF82861">
    <property type="entry name" value="Mechanosensitive channel protein MscS (YggB), transmembrane region"/>
    <property type="match status" value="1"/>
</dbReference>
<keyword evidence="5 7" id="KW-1133">Transmembrane helix</keyword>
<evidence type="ECO:0000259" key="10">
    <source>
        <dbReference type="Pfam" id="PF21082"/>
    </source>
</evidence>
<feature type="transmembrane region" description="Helical" evidence="7">
    <location>
        <begin position="95"/>
        <end position="114"/>
    </location>
</feature>
<dbReference type="GO" id="GO:0008381">
    <property type="term" value="F:mechanosensitive monoatomic ion channel activity"/>
    <property type="evidence" value="ECO:0007669"/>
    <property type="project" value="InterPro"/>
</dbReference>
<dbReference type="PANTHER" id="PTHR30221:SF1">
    <property type="entry name" value="SMALL-CONDUCTANCE MECHANOSENSITIVE CHANNEL"/>
    <property type="match status" value="1"/>
</dbReference>
<dbReference type="InterPro" id="IPR049142">
    <property type="entry name" value="MS_channel_1st"/>
</dbReference>
<evidence type="ECO:0000313" key="13">
    <source>
        <dbReference type="Proteomes" id="UP000184139"/>
    </source>
</evidence>
<dbReference type="EMBL" id="FQXS01000002">
    <property type="protein sequence ID" value="SHH43164.1"/>
    <property type="molecule type" value="Genomic_DNA"/>
</dbReference>
<evidence type="ECO:0000256" key="7">
    <source>
        <dbReference type="SAM" id="Phobius"/>
    </source>
</evidence>
<feature type="transmembrane region" description="Helical" evidence="7">
    <location>
        <begin position="134"/>
        <end position="154"/>
    </location>
</feature>
<feature type="transmembrane region" description="Helical" evidence="7">
    <location>
        <begin position="175"/>
        <end position="192"/>
    </location>
</feature>
<reference evidence="12 13" key="1">
    <citation type="submission" date="2016-11" db="EMBL/GenBank/DDBJ databases">
        <authorList>
            <person name="Jaros S."/>
            <person name="Januszkiewicz K."/>
            <person name="Wedrychowicz H."/>
        </authorList>
    </citation>
    <scope>NUCLEOTIDE SEQUENCE [LARGE SCALE GENOMIC DNA]</scope>
    <source>
        <strain evidence="12 13">DSM 9705</strain>
    </source>
</reference>
<keyword evidence="3" id="KW-1003">Cell membrane</keyword>
<dbReference type="GO" id="GO:0005886">
    <property type="term" value="C:plasma membrane"/>
    <property type="evidence" value="ECO:0007669"/>
    <property type="project" value="UniProtKB-SubCell"/>
</dbReference>
<dbReference type="Pfam" id="PF21082">
    <property type="entry name" value="MS_channel_3rd"/>
    <property type="match status" value="1"/>
</dbReference>
<evidence type="ECO:0000256" key="3">
    <source>
        <dbReference type="ARBA" id="ARBA00022475"/>
    </source>
</evidence>
<dbReference type="Gene3D" id="3.30.70.100">
    <property type="match status" value="1"/>
</dbReference>
<evidence type="ECO:0000259" key="11">
    <source>
        <dbReference type="Pfam" id="PF21088"/>
    </source>
</evidence>
<evidence type="ECO:0000259" key="9">
    <source>
        <dbReference type="Pfam" id="PF00924"/>
    </source>
</evidence>
<dbReference type="Proteomes" id="UP000184139">
    <property type="component" value="Unassembled WGS sequence"/>
</dbReference>
<dbReference type="InterPro" id="IPR011066">
    <property type="entry name" value="MscS_channel_C_sf"/>
</dbReference>
<evidence type="ECO:0000256" key="6">
    <source>
        <dbReference type="ARBA" id="ARBA00023136"/>
    </source>
</evidence>
<dbReference type="Pfam" id="PF21088">
    <property type="entry name" value="MS_channel_1st"/>
    <property type="match status" value="1"/>
</dbReference>
<keyword evidence="8" id="KW-0732">Signal</keyword>
<feature type="domain" description="Mechanosensitive ion channel transmembrane helices 2/3" evidence="11">
    <location>
        <begin position="174"/>
        <end position="215"/>
    </location>
</feature>
<evidence type="ECO:0000256" key="2">
    <source>
        <dbReference type="ARBA" id="ARBA00008017"/>
    </source>
</evidence>
<keyword evidence="4 7" id="KW-0812">Transmembrane</keyword>
<dbReference type="AlphaFoldDB" id="A0A1M5SX76"/>
<feature type="transmembrane region" description="Helical" evidence="7">
    <location>
        <begin position="53"/>
        <end position="75"/>
    </location>
</feature>
<dbReference type="InterPro" id="IPR011014">
    <property type="entry name" value="MscS_channel_TM-2"/>
</dbReference>
<comment type="subcellular location">
    <subcellularLocation>
        <location evidence="1">Cell membrane</location>
        <topology evidence="1">Multi-pass membrane protein</topology>
    </subcellularLocation>
</comment>
<feature type="transmembrane region" description="Helical" evidence="7">
    <location>
        <begin position="198"/>
        <end position="214"/>
    </location>
</feature>
<dbReference type="InterPro" id="IPR049278">
    <property type="entry name" value="MS_channel_C"/>
</dbReference>
<sequence>MRPIVAWLSVFMLLSAPPLLAAADGQSPADAAPANMVFDPLKPLIEAVSSNPWVQGSLLILITFAFASLLSWLLFRLLRALTSKTSHQLDDHFVLLLQPPVTYTLIALGITAGIEVMPLPDVWNVMLSRIIRSINVIIWIIFLGRFATLLLNRIADYSGRISFIQRRTVTLFDNIAKVVIFGAGIYLIFVIWHIDMTAWLASAGIVGIAVGFAAKDTLSNLFSGVFIVADAPYKVGDYIVLDNASRGMVTNIGLRSTRILTRDDIEVTIPNSIIGNSMIINQSGGLSEKMRIRLKIGVAYGSDIDQVKQILLDVADSEPLVCRQPTPRVRFRAFGGSSLDLELLFWANHPEERGRILDAMNTAVYKRFNETGIEIPYAKQDLYIKAVPDRFSLPETAPPDTATGNRPD</sequence>
<feature type="signal peptide" evidence="8">
    <location>
        <begin position="1"/>
        <end position="21"/>
    </location>
</feature>
<comment type="similarity">
    <text evidence="2">Belongs to the MscS (TC 1.A.23) family.</text>
</comment>
<dbReference type="RefSeq" id="WP_208609694.1">
    <property type="nucleotide sequence ID" value="NZ_FQXS01000002.1"/>
</dbReference>
<dbReference type="Gene3D" id="1.10.287.1260">
    <property type="match status" value="1"/>
</dbReference>
<feature type="chain" id="PRO_5012590142" evidence="8">
    <location>
        <begin position="22"/>
        <end position="408"/>
    </location>
</feature>
<evidence type="ECO:0000256" key="1">
    <source>
        <dbReference type="ARBA" id="ARBA00004651"/>
    </source>
</evidence>
<dbReference type="InterPro" id="IPR045275">
    <property type="entry name" value="MscS_archaea/bacteria_type"/>
</dbReference>
<dbReference type="InterPro" id="IPR023408">
    <property type="entry name" value="MscS_beta-dom_sf"/>
</dbReference>
<gene>
    <name evidence="12" type="ORF">SAMN02745124_00488</name>
</gene>